<evidence type="ECO:0000256" key="1">
    <source>
        <dbReference type="ARBA" id="ARBA00009505"/>
    </source>
</evidence>
<dbReference type="PANTHER" id="PTHR13299:SF0">
    <property type="entry name" value="PEROXISOMAL MEMBRANE PROTEIN PEX16"/>
    <property type="match status" value="1"/>
</dbReference>
<comment type="similarity">
    <text evidence="1">Belongs to the peroxin-16 family.</text>
</comment>
<feature type="compositionally biased region" description="Low complexity" evidence="2">
    <location>
        <begin position="514"/>
        <end position="543"/>
    </location>
</feature>
<dbReference type="EMBL" id="JAEHOC010000039">
    <property type="protein sequence ID" value="KAG2427559.1"/>
    <property type="molecule type" value="Genomic_DNA"/>
</dbReference>
<feature type="region of interest" description="Disordered" evidence="2">
    <location>
        <begin position="162"/>
        <end position="190"/>
    </location>
</feature>
<organism evidence="3 4">
    <name type="scientific">Chlamydomonas incerta</name>
    <dbReference type="NCBI Taxonomy" id="51695"/>
    <lineage>
        <taxon>Eukaryota</taxon>
        <taxon>Viridiplantae</taxon>
        <taxon>Chlorophyta</taxon>
        <taxon>core chlorophytes</taxon>
        <taxon>Chlorophyceae</taxon>
        <taxon>CS clade</taxon>
        <taxon>Chlamydomonadales</taxon>
        <taxon>Chlamydomonadaceae</taxon>
        <taxon>Chlamydomonas</taxon>
    </lineage>
</organism>
<dbReference type="GO" id="GO:0005778">
    <property type="term" value="C:peroxisomal membrane"/>
    <property type="evidence" value="ECO:0007669"/>
    <property type="project" value="TreeGrafter"/>
</dbReference>
<accession>A0A835VW10</accession>
<feature type="compositionally biased region" description="Gly residues" evidence="2">
    <location>
        <begin position="304"/>
        <end position="315"/>
    </location>
</feature>
<dbReference type="GO" id="GO:0007031">
    <property type="term" value="P:peroxisome organization"/>
    <property type="evidence" value="ECO:0007669"/>
    <property type="project" value="TreeGrafter"/>
</dbReference>
<evidence type="ECO:0000313" key="4">
    <source>
        <dbReference type="Proteomes" id="UP000650467"/>
    </source>
</evidence>
<dbReference type="Pfam" id="PF08610">
    <property type="entry name" value="Pex16"/>
    <property type="match status" value="3"/>
</dbReference>
<feature type="compositionally biased region" description="Low complexity" evidence="2">
    <location>
        <begin position="370"/>
        <end position="403"/>
    </location>
</feature>
<feature type="region of interest" description="Disordered" evidence="2">
    <location>
        <begin position="514"/>
        <end position="556"/>
    </location>
</feature>
<feature type="compositionally biased region" description="Low complexity" evidence="2">
    <location>
        <begin position="179"/>
        <end position="190"/>
    </location>
</feature>
<evidence type="ECO:0008006" key="5">
    <source>
        <dbReference type="Google" id="ProtNLM"/>
    </source>
</evidence>
<dbReference type="AlphaFoldDB" id="A0A835VW10"/>
<dbReference type="OrthoDB" id="2021143at2759"/>
<proteinExistence type="inferred from homology"/>
<feature type="region of interest" description="Disordered" evidence="2">
    <location>
        <begin position="356"/>
        <end position="419"/>
    </location>
</feature>
<name>A0A835VW10_CHLIN</name>
<feature type="compositionally biased region" description="Basic and acidic residues" evidence="2">
    <location>
        <begin position="162"/>
        <end position="171"/>
    </location>
</feature>
<feature type="region of interest" description="Disordered" evidence="2">
    <location>
        <begin position="295"/>
        <end position="315"/>
    </location>
</feature>
<sequence length="645" mass="67078">MLERYKEWVRGHPGIVQNLDWLLLLTVWNPSRTSGGSEATYEAYHAAVGLLSLWHQHIIEEKELPTSRPTPYLLLDALEYVETLIELRGMRLEAAGKMSRYSPLLAVELAKAGLKMAAWSRYSGHMVLRRPSPDDLHQFESELGLQDILASLERLRSRYTDRKAAEGKQAEAEAEQQQERPQGAGSSEAAAAACGDAAGAAAQPSCSGSSSGGGGGAATADRYGVREFLGEHVGGWATSLYGAVAAVADACQQQQGAQGAGCSRSAGAAEQRRRGVQEEQAAAVAVAGERARSGAACSTSARGSGDGGGGGGAGGLAAAVAASAAAQAEMAASCAGRRRAVEMWEWPAALTKQSVLPSPGEIQPEPEPSQEPALGAGARAVGGAAAGAAHQQPQQQQQQQQPQPRRRAGGGTAGAGSAPAAAAAAAAAASDADADPEAHMGRNLLWLSELLSIWRPVVYVSLLRRYGRRSWRPWFASLAVDLLSGHFHRRGRQHLEAAAARAAAAAAEAEAAGFGAESEAEAESSQAGAAAGRGGKPPQAGAPGRRRPPPAVPRGAGSSLLSLALARSLAAPGISPGEERELYERRRKLLLYALRSPFLEATTLSWLSSLRSATARVPLLGAGADYLYGLVDTFTAYYCYTSGSN</sequence>
<dbReference type="Proteomes" id="UP000650467">
    <property type="component" value="Unassembled WGS sequence"/>
</dbReference>
<gene>
    <name evidence="3" type="ORF">HXX76_012213</name>
</gene>
<keyword evidence="4" id="KW-1185">Reference proteome</keyword>
<dbReference type="PANTHER" id="PTHR13299">
    <property type="entry name" value="PEROXISOMAL MEMBRANE PROTEIN PEX16"/>
    <property type="match status" value="1"/>
</dbReference>
<protein>
    <recommendedName>
        <fullName evidence="5">Peroxisomal membrane protein PEX16</fullName>
    </recommendedName>
</protein>
<evidence type="ECO:0000313" key="3">
    <source>
        <dbReference type="EMBL" id="KAG2427559.1"/>
    </source>
</evidence>
<dbReference type="InterPro" id="IPR013919">
    <property type="entry name" value="Pex16"/>
</dbReference>
<evidence type="ECO:0000256" key="2">
    <source>
        <dbReference type="SAM" id="MobiDB-lite"/>
    </source>
</evidence>
<comment type="caution">
    <text evidence="3">The sequence shown here is derived from an EMBL/GenBank/DDBJ whole genome shotgun (WGS) entry which is preliminary data.</text>
</comment>
<reference evidence="3" key="1">
    <citation type="journal article" date="2020" name="bioRxiv">
        <title>Comparative genomics of Chlamydomonas.</title>
        <authorList>
            <person name="Craig R.J."/>
            <person name="Hasan A.R."/>
            <person name="Ness R.W."/>
            <person name="Keightley P.D."/>
        </authorList>
    </citation>
    <scope>NUCLEOTIDE SEQUENCE</scope>
    <source>
        <strain evidence="3">SAG 7.73</strain>
    </source>
</reference>